<dbReference type="Proteomes" id="UP001166052">
    <property type="component" value="Unassembled WGS sequence"/>
</dbReference>
<evidence type="ECO:0000256" key="1">
    <source>
        <dbReference type="SAM" id="MobiDB-lite"/>
    </source>
</evidence>
<dbReference type="EMBL" id="JAAWVN010023129">
    <property type="protein sequence ID" value="MBN3293803.1"/>
    <property type="molecule type" value="Genomic_DNA"/>
</dbReference>
<feature type="region of interest" description="Disordered" evidence="1">
    <location>
        <begin position="67"/>
        <end position="133"/>
    </location>
</feature>
<feature type="compositionally biased region" description="Basic residues" evidence="1">
    <location>
        <begin position="160"/>
        <end position="185"/>
    </location>
</feature>
<protein>
    <submittedName>
        <fullName evidence="2">FBXL6 protein</fullName>
    </submittedName>
</protein>
<dbReference type="PANTHER" id="PTHR13318:SF105">
    <property type="entry name" value="F-BOX_LRR-REPEAT PROTEIN 3"/>
    <property type="match status" value="1"/>
</dbReference>
<feature type="compositionally biased region" description="Basic residues" evidence="1">
    <location>
        <begin position="110"/>
        <end position="129"/>
    </location>
</feature>
<proteinExistence type="predicted"/>
<dbReference type="SUPFAM" id="SSF52047">
    <property type="entry name" value="RNI-like"/>
    <property type="match status" value="1"/>
</dbReference>
<comment type="caution">
    <text evidence="2">The sequence shown here is derived from an EMBL/GenBank/DDBJ whole genome shotgun (WGS) entry which is preliminary data.</text>
</comment>
<dbReference type="InterPro" id="IPR032675">
    <property type="entry name" value="LRR_dom_sf"/>
</dbReference>
<feature type="non-terminal residue" evidence="2">
    <location>
        <position position="604"/>
    </location>
</feature>
<accession>A0ABS2Z6P6</accession>
<evidence type="ECO:0000313" key="2">
    <source>
        <dbReference type="EMBL" id="MBN3293803.1"/>
    </source>
</evidence>
<feature type="compositionally biased region" description="Basic and acidic residues" evidence="1">
    <location>
        <begin position="100"/>
        <end position="109"/>
    </location>
</feature>
<dbReference type="InterPro" id="IPR006553">
    <property type="entry name" value="Leu-rich_rpt_Cys-con_subtyp"/>
</dbReference>
<evidence type="ECO:0000313" key="3">
    <source>
        <dbReference type="Proteomes" id="UP001166052"/>
    </source>
</evidence>
<organism evidence="2 3">
    <name type="scientific">Polypterus senegalus</name>
    <name type="common">Senegal bichir</name>
    <dbReference type="NCBI Taxonomy" id="55291"/>
    <lineage>
        <taxon>Eukaryota</taxon>
        <taxon>Metazoa</taxon>
        <taxon>Chordata</taxon>
        <taxon>Craniata</taxon>
        <taxon>Vertebrata</taxon>
        <taxon>Euteleostomi</taxon>
        <taxon>Actinopterygii</taxon>
        <taxon>Polypteriformes</taxon>
        <taxon>Polypteridae</taxon>
        <taxon>Polypterus</taxon>
    </lineage>
</organism>
<keyword evidence="3" id="KW-1185">Reference proteome</keyword>
<sequence>MADPLETYNEQQYLTCFLSSEEVKRIEICQRVKVQEGDECQSFQQFLATVVYLLTLFDNQMEDLTDSKPNADLGSSVLQEDEEASGSSAHMEMSCKRKSSSKEPKETIRVKGKSKKSLPKKKPLRKRARMITPSYTIQETDSDMLLIISNLGDHEVRRKTWEKKKKSTKRGAKQLPPNKRRSKLKCKVEKNPAGQTRSGQTENDAHDNFNPAAVAVEIGESNWGLHLPVEILVRIFQDVVNQDGAVPFLCRFSQLREFAICHWKNLVDYSVKTVAQLCPHLKSIKLLHCSGVGSETFESLASGCQQLESLNLQHSQVETASLINFLEKYGGRLKHLWITYTCRLVGVINAISKGCCPELQLLEINNTLQRDYSDYRQFQLGIEALQLGCPKLQVLRLLNLLWLPKSSRASAFCTAGFPHLEELCLATSFFSFVEDQILHRILHESHSLRVLDLRGCYRITPTGLAKLPCKNVECLYLGLYCSGSSSNQLLPKEGSYLFTEKWHHCLAELDLSGHVFSENDLETAIAKLAINEGRSPLRSLNLGGTKISLNSVRQVITQCPQLSFLNLASCRHLPRGWKRAYKGQEDIRQLLLRLLESKSDDSVC</sequence>
<dbReference type="PANTHER" id="PTHR13318">
    <property type="entry name" value="PARTNER OF PAIRED, ISOFORM B-RELATED"/>
    <property type="match status" value="1"/>
</dbReference>
<dbReference type="Gene3D" id="3.80.10.10">
    <property type="entry name" value="Ribonuclease Inhibitor"/>
    <property type="match status" value="2"/>
</dbReference>
<feature type="compositionally biased region" description="Polar residues" evidence="1">
    <location>
        <begin position="193"/>
        <end position="202"/>
    </location>
</feature>
<dbReference type="SMART" id="SM00367">
    <property type="entry name" value="LRR_CC"/>
    <property type="match status" value="5"/>
</dbReference>
<feature type="non-terminal residue" evidence="2">
    <location>
        <position position="1"/>
    </location>
</feature>
<gene>
    <name evidence="2" type="primary">Fbxl6</name>
    <name evidence="2" type="ORF">GTO92_0003004</name>
</gene>
<name>A0ABS2Z6P6_POLSE</name>
<reference evidence="2" key="1">
    <citation type="journal article" date="2021" name="Cell">
        <title>Tracing the genetic footprints of vertebrate landing in non-teleost ray-finned fishes.</title>
        <authorList>
            <person name="Bi X."/>
            <person name="Wang K."/>
            <person name="Yang L."/>
            <person name="Pan H."/>
            <person name="Jiang H."/>
            <person name="Wei Q."/>
            <person name="Fang M."/>
            <person name="Yu H."/>
            <person name="Zhu C."/>
            <person name="Cai Y."/>
            <person name="He Y."/>
            <person name="Gan X."/>
            <person name="Zeng H."/>
            <person name="Yu D."/>
            <person name="Zhu Y."/>
            <person name="Jiang H."/>
            <person name="Qiu Q."/>
            <person name="Yang H."/>
            <person name="Zhang Y.E."/>
            <person name="Wang W."/>
            <person name="Zhu M."/>
            <person name="He S."/>
            <person name="Zhang G."/>
        </authorList>
    </citation>
    <scope>NUCLEOTIDE SEQUENCE</scope>
    <source>
        <strain evidence="2">Bchr_001</strain>
    </source>
</reference>
<feature type="region of interest" description="Disordered" evidence="1">
    <location>
        <begin position="158"/>
        <end position="207"/>
    </location>
</feature>